<dbReference type="EMBL" id="KV427653">
    <property type="protein sequence ID" value="KZT02295.1"/>
    <property type="molecule type" value="Genomic_DNA"/>
</dbReference>
<feature type="region of interest" description="Disordered" evidence="1">
    <location>
        <begin position="107"/>
        <end position="166"/>
    </location>
</feature>
<gene>
    <name evidence="2" type="ORF">LAESUDRAFT_412182</name>
</gene>
<dbReference type="GeneID" id="63819373"/>
<sequence length="266" mass="30157">MATMTAAMTKTTRATQYPRPAITPRWHARPRQTARLLLRLSAKSRRSTYLPSQRPQHLSHTLGLNAQPLPLPLQRLQRAMSVNPHARPALIRDDDPWSSVSAYKPKTFPGGLGAKTKRAVETPEVQKRARSKEEQSERGGKNAHQVGAVERDKARAGATGHSVDDEPRRINVRCGSTEISDNGRTYPVCQGHTQRRVRPSTHRNRAQFRGSHTAQTAYSKQPEFSNLHRRTQETLRHRHLPFNLCKSQHLLKTLGRAQHKQHEGFN</sequence>
<evidence type="ECO:0000256" key="1">
    <source>
        <dbReference type="SAM" id="MobiDB-lite"/>
    </source>
</evidence>
<dbReference type="RefSeq" id="XP_040760035.1">
    <property type="nucleotide sequence ID" value="XM_040902342.1"/>
</dbReference>
<feature type="compositionally biased region" description="Basic and acidic residues" evidence="1">
    <location>
        <begin position="118"/>
        <end position="140"/>
    </location>
</feature>
<accession>A0A165C6P6</accession>
<protein>
    <submittedName>
        <fullName evidence="2">Uncharacterized protein</fullName>
    </submittedName>
</protein>
<reference evidence="2 3" key="1">
    <citation type="journal article" date="2016" name="Mol. Biol. Evol.">
        <title>Comparative Genomics of Early-Diverging Mushroom-Forming Fungi Provides Insights into the Origins of Lignocellulose Decay Capabilities.</title>
        <authorList>
            <person name="Nagy L.G."/>
            <person name="Riley R."/>
            <person name="Tritt A."/>
            <person name="Adam C."/>
            <person name="Daum C."/>
            <person name="Floudas D."/>
            <person name="Sun H."/>
            <person name="Yadav J.S."/>
            <person name="Pangilinan J."/>
            <person name="Larsson K.H."/>
            <person name="Matsuura K."/>
            <person name="Barry K."/>
            <person name="Labutti K."/>
            <person name="Kuo R."/>
            <person name="Ohm R.A."/>
            <person name="Bhattacharya S.S."/>
            <person name="Shirouzu T."/>
            <person name="Yoshinaga Y."/>
            <person name="Martin F.M."/>
            <person name="Grigoriev I.V."/>
            <person name="Hibbett D.S."/>
        </authorList>
    </citation>
    <scope>NUCLEOTIDE SEQUENCE [LARGE SCALE GENOMIC DNA]</scope>
    <source>
        <strain evidence="2 3">93-53</strain>
    </source>
</reference>
<name>A0A165C6P6_9APHY</name>
<dbReference type="InParanoid" id="A0A165C6P6"/>
<evidence type="ECO:0000313" key="2">
    <source>
        <dbReference type="EMBL" id="KZT02295.1"/>
    </source>
</evidence>
<proteinExistence type="predicted"/>
<feature type="compositionally biased region" description="Basic residues" evidence="1">
    <location>
        <begin position="193"/>
        <end position="206"/>
    </location>
</feature>
<dbReference type="Proteomes" id="UP000076871">
    <property type="component" value="Unassembled WGS sequence"/>
</dbReference>
<dbReference type="AlphaFoldDB" id="A0A165C6P6"/>
<evidence type="ECO:0000313" key="3">
    <source>
        <dbReference type="Proteomes" id="UP000076871"/>
    </source>
</evidence>
<organism evidence="2 3">
    <name type="scientific">Laetiporus sulphureus 93-53</name>
    <dbReference type="NCBI Taxonomy" id="1314785"/>
    <lineage>
        <taxon>Eukaryota</taxon>
        <taxon>Fungi</taxon>
        <taxon>Dikarya</taxon>
        <taxon>Basidiomycota</taxon>
        <taxon>Agaricomycotina</taxon>
        <taxon>Agaricomycetes</taxon>
        <taxon>Polyporales</taxon>
        <taxon>Laetiporus</taxon>
    </lineage>
</organism>
<keyword evidence="3" id="KW-1185">Reference proteome</keyword>
<feature type="region of interest" description="Disordered" evidence="1">
    <location>
        <begin position="185"/>
        <end position="214"/>
    </location>
</feature>